<keyword evidence="1" id="KW-0472">Membrane</keyword>
<keyword evidence="1" id="KW-1133">Transmembrane helix</keyword>
<dbReference type="Gene3D" id="1.25.40.10">
    <property type="entry name" value="Tetratricopeptide repeat domain"/>
    <property type="match status" value="1"/>
</dbReference>
<name>A0ABT0Z5F5_9FLAO</name>
<comment type="caution">
    <text evidence="2">The sequence shown here is derived from an EMBL/GenBank/DDBJ whole genome shotgun (WGS) entry which is preliminary data.</text>
</comment>
<reference evidence="2" key="1">
    <citation type="submission" date="2022-06" db="EMBL/GenBank/DDBJ databases">
        <title>Gramella sediminis sp. nov., isolated from deep-sea sediment of the Indian Ocean.</title>
        <authorList>
            <person name="Yang L."/>
        </authorList>
    </citation>
    <scope>NUCLEOTIDE SEQUENCE</scope>
    <source>
        <strain evidence="2">HMD3159</strain>
    </source>
</reference>
<accession>A0ABT0Z5F5</accession>
<protein>
    <recommendedName>
        <fullName evidence="4">Tetratricopeptide repeat protein</fullName>
    </recommendedName>
</protein>
<keyword evidence="1" id="KW-0812">Transmembrane</keyword>
<evidence type="ECO:0000313" key="3">
    <source>
        <dbReference type="Proteomes" id="UP001155077"/>
    </source>
</evidence>
<gene>
    <name evidence="2" type="ORF">NE848_15290</name>
</gene>
<dbReference type="EMBL" id="JAMSCK010000006">
    <property type="protein sequence ID" value="MCM8570759.1"/>
    <property type="molecule type" value="Genomic_DNA"/>
</dbReference>
<feature type="transmembrane region" description="Helical" evidence="1">
    <location>
        <begin position="229"/>
        <end position="251"/>
    </location>
</feature>
<dbReference type="InterPro" id="IPR011990">
    <property type="entry name" value="TPR-like_helical_dom_sf"/>
</dbReference>
<evidence type="ECO:0000313" key="2">
    <source>
        <dbReference type="EMBL" id="MCM8570759.1"/>
    </source>
</evidence>
<proteinExistence type="predicted"/>
<dbReference type="RefSeq" id="WP_252115256.1">
    <property type="nucleotide sequence ID" value="NZ_JAMSCK010000006.1"/>
</dbReference>
<feature type="transmembrane region" description="Helical" evidence="1">
    <location>
        <begin position="18"/>
        <end position="37"/>
    </location>
</feature>
<organism evidence="2 3">
    <name type="scientific">Gramella jeungdoensis</name>
    <dbReference type="NCBI Taxonomy" id="708091"/>
    <lineage>
        <taxon>Bacteria</taxon>
        <taxon>Pseudomonadati</taxon>
        <taxon>Bacteroidota</taxon>
        <taxon>Flavobacteriia</taxon>
        <taxon>Flavobacteriales</taxon>
        <taxon>Flavobacteriaceae</taxon>
        <taxon>Christiangramia</taxon>
    </lineage>
</organism>
<sequence length="486" mass="57411">MLDTHILERAKNSWEKPIGIVLTLIFILGAYFWILNVTNLEIANDNSEIFRIWIPSFLLIILSIYWLISTYRLPGVKKKDITIGIFLKFDEEKDKYENRFKDLVRNILRNINEEHPEIETRLYPINYFKSEKKLVKYVQSMNYSLDTAIYAEVSGGNYLKEDGNSDFKLVIDKINFTGNFNINENLRIFKDNISISREVELRNAGKEWAIVEKNNGIDKVKFKRNFKDLILHYAGIYLIYLNNLDAALSILKKLKHSENIKFRELGPNTISKRELAIQGRINYNLINLLMLRASRAYILEGNKEKSREILKECELLFGDHPESFSQFISLARNSYELGHIDEAISYNEKAAALKPTAQEIFINRAFFGIIQKDYKKIHKNFFELGHLYRFKNTQSYVDIVAFIDREKKKIKATNCIYDFAIGFYYFFYIDEKEGRKILKKFIDETKNKPDLDDIRNLAIRFITKGSFKSVYSNKKKKNRKRKKRRK</sequence>
<feature type="transmembrane region" description="Helical" evidence="1">
    <location>
        <begin position="49"/>
        <end position="68"/>
    </location>
</feature>
<keyword evidence="3" id="KW-1185">Reference proteome</keyword>
<evidence type="ECO:0008006" key="4">
    <source>
        <dbReference type="Google" id="ProtNLM"/>
    </source>
</evidence>
<dbReference type="Proteomes" id="UP001155077">
    <property type="component" value="Unassembled WGS sequence"/>
</dbReference>
<dbReference type="SUPFAM" id="SSF48452">
    <property type="entry name" value="TPR-like"/>
    <property type="match status" value="1"/>
</dbReference>
<evidence type="ECO:0000256" key="1">
    <source>
        <dbReference type="SAM" id="Phobius"/>
    </source>
</evidence>